<dbReference type="Proteomes" id="UP000683422">
    <property type="component" value="Segment"/>
</dbReference>
<evidence type="ECO:0000256" key="1">
    <source>
        <dbReference type="SAM" id="MobiDB-lite"/>
    </source>
</evidence>
<sequence>MTENNNDKLADKVRKLLEKARAVAGTPEADVFNAKAFELVAEYGLDPESIVRSKANAEDSKLIVSTFPFSDFAVQRIELLWAIAMPLHCAGIAMMLPDGRRGVKIYGVNRHMKRVKLLHGLLSNQMLAGASKVVPNNPFADRNSTGIDERRAAWMKGFADGVMVKITEVEEAAIRQADRNAGDTQYAVARMSDRQRAQAAMDAAHPGPRGSFKGTGYGTGYAEGRAAGRQSDVGQTRVGAGAQHALT</sequence>
<reference evidence="3" key="1">
    <citation type="submission" date="2021-04" db="EMBL/GenBank/DDBJ databases">
        <authorList>
            <person name="Barnhill K.B."/>
            <person name="Biggs A.M."/>
            <person name="Bland J."/>
            <person name="Choudhary H.M."/>
            <person name="Crogan R.E."/>
            <person name="Finocchiaro A.B."/>
            <person name="Franco V."/>
            <person name="Fuller T.A."/>
            <person name="Hanwacker C.G."/>
            <person name="Howard Z.E."/>
            <person name="Iqbal M."/>
            <person name="Mathew A.M."/>
            <person name="Miller S."/>
            <person name="Padhye S."/>
            <person name="Rainey E."/>
            <person name="Rodriguez A."/>
            <person name="Stewart E."/>
            <person name="Otero L.A."/>
            <person name="Chase M.A."/>
            <person name="Pollenz R.S."/>
            <person name="Garlena R.A."/>
            <person name="Russell D.A."/>
            <person name="Jacobs-Sera D."/>
            <person name="Hatfull G.F."/>
        </authorList>
    </citation>
    <scope>NUCLEOTIDE SEQUENCE</scope>
</reference>
<feature type="domain" description="DUF2786" evidence="2">
    <location>
        <begin position="8"/>
        <end position="46"/>
    </location>
</feature>
<accession>A0A8F2IFL1</accession>
<keyword evidence="4" id="KW-1185">Reference proteome</keyword>
<feature type="region of interest" description="Disordered" evidence="1">
    <location>
        <begin position="197"/>
        <end position="247"/>
    </location>
</feature>
<dbReference type="GeneID" id="80020574"/>
<evidence type="ECO:0000259" key="2">
    <source>
        <dbReference type="Pfam" id="PF10979"/>
    </source>
</evidence>
<name>A0A8F2IFL1_9CAUD</name>
<dbReference type="RefSeq" id="YP_010755901.1">
    <property type="nucleotide sequence ID" value="NC_073474.1"/>
</dbReference>
<proteinExistence type="predicted"/>
<dbReference type="Pfam" id="PF10979">
    <property type="entry name" value="DUF2786"/>
    <property type="match status" value="1"/>
</dbReference>
<evidence type="ECO:0000313" key="3">
    <source>
        <dbReference type="EMBL" id="QWS68277.1"/>
    </source>
</evidence>
<protein>
    <recommendedName>
        <fullName evidence="2">DUF2786 domain-containing protein</fullName>
    </recommendedName>
</protein>
<dbReference type="EMBL" id="MZ028627">
    <property type="protein sequence ID" value="QWS68277.1"/>
    <property type="molecule type" value="Genomic_DNA"/>
</dbReference>
<evidence type="ECO:0000313" key="4">
    <source>
        <dbReference type="Proteomes" id="UP000683422"/>
    </source>
</evidence>
<gene>
    <name evidence="3" type="primary">161</name>
    <name evidence="3" type="ORF">SEA_VANLEE_161</name>
</gene>
<dbReference type="InterPro" id="IPR024498">
    <property type="entry name" value="DUF2786"/>
</dbReference>
<organism evidence="3 4">
    <name type="scientific">Gordonia phage VanLee</name>
    <dbReference type="NCBI Taxonomy" id="2845816"/>
    <lineage>
        <taxon>Viruses</taxon>
        <taxon>Duplodnaviria</taxon>
        <taxon>Heunggongvirae</taxon>
        <taxon>Uroviricota</taxon>
        <taxon>Caudoviricetes</taxon>
        <taxon>Kruegerviridae</taxon>
        <taxon>Vanleevirus</taxon>
        <taxon>Vanleevirus vanlee</taxon>
    </lineage>
</organism>
<dbReference type="KEGG" id="vg:80020574"/>